<dbReference type="InterPro" id="IPR051534">
    <property type="entry name" value="CBASS_pafABC_assoc_protein"/>
</dbReference>
<dbReference type="GO" id="GO:0003677">
    <property type="term" value="F:DNA binding"/>
    <property type="evidence" value="ECO:0007669"/>
    <property type="project" value="UniProtKB-KW"/>
</dbReference>
<dbReference type="Pfam" id="PF13280">
    <property type="entry name" value="WYL"/>
    <property type="match status" value="1"/>
</dbReference>
<dbReference type="EMBL" id="QKLU01000001">
    <property type="protein sequence ID" value="PYF77020.1"/>
    <property type="molecule type" value="Genomic_DNA"/>
</dbReference>
<keyword evidence="1" id="KW-0805">Transcription regulation</keyword>
<dbReference type="InterPro" id="IPR036390">
    <property type="entry name" value="WH_DNA-bd_sf"/>
</dbReference>
<feature type="domain" description="HTH deoR-type" evidence="3">
    <location>
        <begin position="9"/>
        <end position="64"/>
    </location>
</feature>
<reference evidence="4 5" key="1">
    <citation type="submission" date="2018-06" db="EMBL/GenBank/DDBJ databases">
        <title>Genomic Encyclopedia of Archaeal and Bacterial Type Strains, Phase II (KMG-II): from individual species to whole genera.</title>
        <authorList>
            <person name="Goeker M."/>
        </authorList>
    </citation>
    <scope>NUCLEOTIDE SEQUENCE [LARGE SCALE GENOMIC DNA]</scope>
    <source>
        <strain evidence="4 5">DSM 27372</strain>
    </source>
</reference>
<dbReference type="PANTHER" id="PTHR34580">
    <property type="match status" value="1"/>
</dbReference>
<dbReference type="InterPro" id="IPR036388">
    <property type="entry name" value="WH-like_DNA-bd_sf"/>
</dbReference>
<dbReference type="AlphaFoldDB" id="A0A318UNB0"/>
<dbReference type="Pfam" id="PF08279">
    <property type="entry name" value="HTH_11"/>
    <property type="match status" value="1"/>
</dbReference>
<sequence length="244" mass="28019">MSSNTDMKRLTRLSAILLQLQTKRIINSTDLAEKFAVSVRTIYRDIRVLEQIGIPITSMEGRGYSLTEGYKIPPVMFTQQEANALITAGELIRLNKDSSLTSAYKEAVDKVKAVLNYSAKDKLELLSKRVAVSPASLKEPTSSSLSLVQNALTSFTVLRITYQAEGKNESTERFIEPFAFYYSLQQHWTLIAFCRWRNDFRMFRLDRIKTVYLTDLKFLPHQLSLQDYLKEKEKNFISPDKPLS</sequence>
<name>A0A318UNB0_9SPHI</name>
<dbReference type="InterPro" id="IPR026881">
    <property type="entry name" value="WYL_dom"/>
</dbReference>
<gene>
    <name evidence="4" type="ORF">B0O44_101498</name>
</gene>
<dbReference type="Gene3D" id="1.10.10.10">
    <property type="entry name" value="Winged helix-like DNA-binding domain superfamily/Winged helix DNA-binding domain"/>
    <property type="match status" value="1"/>
</dbReference>
<accession>A0A318UNB0</accession>
<dbReference type="OrthoDB" id="9815009at2"/>
<evidence type="ECO:0000256" key="1">
    <source>
        <dbReference type="ARBA" id="ARBA00023015"/>
    </source>
</evidence>
<dbReference type="Proteomes" id="UP000248198">
    <property type="component" value="Unassembled WGS sequence"/>
</dbReference>
<comment type="caution">
    <text evidence="4">The sequence shown here is derived from an EMBL/GenBank/DDBJ whole genome shotgun (WGS) entry which is preliminary data.</text>
</comment>
<dbReference type="PANTHER" id="PTHR34580:SF3">
    <property type="entry name" value="PROTEIN PAFB"/>
    <property type="match status" value="1"/>
</dbReference>
<evidence type="ECO:0000313" key="4">
    <source>
        <dbReference type="EMBL" id="PYF77020.1"/>
    </source>
</evidence>
<dbReference type="InterPro" id="IPR001034">
    <property type="entry name" value="DeoR_HTH"/>
</dbReference>
<dbReference type="PROSITE" id="PS51000">
    <property type="entry name" value="HTH_DEOR_2"/>
    <property type="match status" value="1"/>
</dbReference>
<proteinExistence type="predicted"/>
<dbReference type="RefSeq" id="WP_110827109.1">
    <property type="nucleotide sequence ID" value="NZ_QKLU01000001.1"/>
</dbReference>
<organism evidence="4 5">
    <name type="scientific">Pedobacter nutrimenti</name>
    <dbReference type="NCBI Taxonomy" id="1241337"/>
    <lineage>
        <taxon>Bacteria</taxon>
        <taxon>Pseudomonadati</taxon>
        <taxon>Bacteroidota</taxon>
        <taxon>Sphingobacteriia</taxon>
        <taxon>Sphingobacteriales</taxon>
        <taxon>Sphingobacteriaceae</taxon>
        <taxon>Pedobacter</taxon>
    </lineage>
</organism>
<keyword evidence="2" id="KW-0804">Transcription</keyword>
<evidence type="ECO:0000256" key="2">
    <source>
        <dbReference type="ARBA" id="ARBA00023163"/>
    </source>
</evidence>
<protein>
    <submittedName>
        <fullName evidence="4">Putative DNA-binding transcriptional regulator YafY</fullName>
    </submittedName>
</protein>
<dbReference type="SUPFAM" id="SSF46785">
    <property type="entry name" value="Winged helix' DNA-binding domain"/>
    <property type="match status" value="1"/>
</dbReference>
<keyword evidence="4" id="KW-0238">DNA-binding</keyword>
<dbReference type="PROSITE" id="PS52050">
    <property type="entry name" value="WYL"/>
    <property type="match status" value="1"/>
</dbReference>
<dbReference type="GO" id="GO:0003700">
    <property type="term" value="F:DNA-binding transcription factor activity"/>
    <property type="evidence" value="ECO:0007669"/>
    <property type="project" value="InterPro"/>
</dbReference>
<dbReference type="InterPro" id="IPR013196">
    <property type="entry name" value="HTH_11"/>
</dbReference>
<evidence type="ECO:0000313" key="5">
    <source>
        <dbReference type="Proteomes" id="UP000248198"/>
    </source>
</evidence>
<keyword evidence="5" id="KW-1185">Reference proteome</keyword>
<evidence type="ECO:0000259" key="3">
    <source>
        <dbReference type="PROSITE" id="PS51000"/>
    </source>
</evidence>